<reference evidence="1" key="2">
    <citation type="journal article" date="2015" name="Data Brief">
        <title>Shoot transcriptome of the giant reed, Arundo donax.</title>
        <authorList>
            <person name="Barrero R.A."/>
            <person name="Guerrero F.D."/>
            <person name="Moolhuijzen P."/>
            <person name="Goolsby J.A."/>
            <person name="Tidwell J."/>
            <person name="Bellgard S.E."/>
            <person name="Bellgard M.I."/>
        </authorList>
    </citation>
    <scope>NUCLEOTIDE SEQUENCE</scope>
    <source>
        <tissue evidence="1">Shoot tissue taken approximately 20 cm above the soil surface</tissue>
    </source>
</reference>
<accession>A0A0A9H7E9</accession>
<dbReference type="EMBL" id="GBRH01165249">
    <property type="protein sequence ID" value="JAE32647.1"/>
    <property type="molecule type" value="Transcribed_RNA"/>
</dbReference>
<proteinExistence type="predicted"/>
<protein>
    <submittedName>
        <fullName evidence="1">Uncharacterized protein</fullName>
    </submittedName>
</protein>
<dbReference type="AlphaFoldDB" id="A0A0A9H7E9"/>
<evidence type="ECO:0000313" key="1">
    <source>
        <dbReference type="EMBL" id="JAE32647.1"/>
    </source>
</evidence>
<organism evidence="1">
    <name type="scientific">Arundo donax</name>
    <name type="common">Giant reed</name>
    <name type="synonym">Donax arundinaceus</name>
    <dbReference type="NCBI Taxonomy" id="35708"/>
    <lineage>
        <taxon>Eukaryota</taxon>
        <taxon>Viridiplantae</taxon>
        <taxon>Streptophyta</taxon>
        <taxon>Embryophyta</taxon>
        <taxon>Tracheophyta</taxon>
        <taxon>Spermatophyta</taxon>
        <taxon>Magnoliopsida</taxon>
        <taxon>Liliopsida</taxon>
        <taxon>Poales</taxon>
        <taxon>Poaceae</taxon>
        <taxon>PACMAD clade</taxon>
        <taxon>Arundinoideae</taxon>
        <taxon>Arundineae</taxon>
        <taxon>Arundo</taxon>
    </lineage>
</organism>
<sequence>MLKCQVLLDSKCELHHMAYKSLYEFFFFGKSRRAAIECTTGRQVT</sequence>
<name>A0A0A9H7E9_ARUDO</name>
<reference evidence="1" key="1">
    <citation type="submission" date="2014-09" db="EMBL/GenBank/DDBJ databases">
        <authorList>
            <person name="Magalhaes I.L.F."/>
            <person name="Oliveira U."/>
            <person name="Santos F.R."/>
            <person name="Vidigal T.H.D.A."/>
            <person name="Brescovit A.D."/>
            <person name="Santos A.J."/>
        </authorList>
    </citation>
    <scope>NUCLEOTIDE SEQUENCE</scope>
    <source>
        <tissue evidence="1">Shoot tissue taken approximately 20 cm above the soil surface</tissue>
    </source>
</reference>